<dbReference type="Gene3D" id="3.40.430.10">
    <property type="entry name" value="Dihydrofolate Reductase, subunit A"/>
    <property type="match status" value="1"/>
</dbReference>
<dbReference type="AlphaFoldDB" id="A0A4R5A2Y7"/>
<dbReference type="EMBL" id="SMLB01000053">
    <property type="protein sequence ID" value="TDD65340.1"/>
    <property type="molecule type" value="Genomic_DNA"/>
</dbReference>
<reference evidence="2 3" key="1">
    <citation type="submission" date="2019-02" db="EMBL/GenBank/DDBJ databases">
        <title>Draft genome sequences of novel Actinobacteria.</title>
        <authorList>
            <person name="Sahin N."/>
            <person name="Ay H."/>
            <person name="Saygin H."/>
        </authorList>
    </citation>
    <scope>NUCLEOTIDE SEQUENCE [LARGE SCALE GENOMIC DNA]</scope>
    <source>
        <strain evidence="2 3">8K307</strain>
    </source>
</reference>
<dbReference type="SUPFAM" id="SSF53597">
    <property type="entry name" value="Dihydrofolate reductase-like"/>
    <property type="match status" value="1"/>
</dbReference>
<dbReference type="GO" id="GO:0009231">
    <property type="term" value="P:riboflavin biosynthetic process"/>
    <property type="evidence" value="ECO:0007669"/>
    <property type="project" value="InterPro"/>
</dbReference>
<keyword evidence="3" id="KW-1185">Reference proteome</keyword>
<sequence length="179" mass="19856">MRKIIESTFITLDGSMGEPQVWGQPYWDDQHGAYNANLLSGADALLLGRETYDGFKDAWTQRAGDPVADRINALPKYVASRTLTGELEWNAQLLQGDVAQAIADLKAQPGENILKYGTGELDRTLLEHKLVDEYHFWTYPVLTGGDGYRLGDGFDVTHLKLIDHTVFDSGIIVGVYAPK</sequence>
<protein>
    <recommendedName>
        <fullName evidence="1">Bacterial bifunctional deaminase-reductase C-terminal domain-containing protein</fullName>
    </recommendedName>
</protein>
<dbReference type="Pfam" id="PF01872">
    <property type="entry name" value="RibD_C"/>
    <property type="match status" value="1"/>
</dbReference>
<gene>
    <name evidence="2" type="ORF">E1262_25560</name>
</gene>
<organism evidence="2 3">
    <name type="scientific">Jiangella aurantiaca</name>
    <dbReference type="NCBI Taxonomy" id="2530373"/>
    <lineage>
        <taxon>Bacteria</taxon>
        <taxon>Bacillati</taxon>
        <taxon>Actinomycetota</taxon>
        <taxon>Actinomycetes</taxon>
        <taxon>Jiangellales</taxon>
        <taxon>Jiangellaceae</taxon>
        <taxon>Jiangella</taxon>
    </lineage>
</organism>
<evidence type="ECO:0000313" key="2">
    <source>
        <dbReference type="EMBL" id="TDD65340.1"/>
    </source>
</evidence>
<dbReference type="InterPro" id="IPR002734">
    <property type="entry name" value="RibDG_C"/>
</dbReference>
<comment type="caution">
    <text evidence="2">The sequence shown here is derived from an EMBL/GenBank/DDBJ whole genome shotgun (WGS) entry which is preliminary data.</text>
</comment>
<proteinExistence type="predicted"/>
<feature type="domain" description="Bacterial bifunctional deaminase-reductase C-terminal" evidence="1">
    <location>
        <begin position="2"/>
        <end position="173"/>
    </location>
</feature>
<dbReference type="Proteomes" id="UP000295217">
    <property type="component" value="Unassembled WGS sequence"/>
</dbReference>
<dbReference type="GO" id="GO:0008703">
    <property type="term" value="F:5-amino-6-(5-phosphoribosylamino)uracil reductase activity"/>
    <property type="evidence" value="ECO:0007669"/>
    <property type="project" value="InterPro"/>
</dbReference>
<name>A0A4R5A2Y7_9ACTN</name>
<dbReference type="OrthoDB" id="3471694at2"/>
<evidence type="ECO:0000259" key="1">
    <source>
        <dbReference type="Pfam" id="PF01872"/>
    </source>
</evidence>
<dbReference type="InterPro" id="IPR024072">
    <property type="entry name" value="DHFR-like_dom_sf"/>
</dbReference>
<accession>A0A4R5A2Y7</accession>
<dbReference type="RefSeq" id="WP_132106959.1">
    <property type="nucleotide sequence ID" value="NZ_SMLB01000053.1"/>
</dbReference>
<evidence type="ECO:0000313" key="3">
    <source>
        <dbReference type="Proteomes" id="UP000295217"/>
    </source>
</evidence>